<dbReference type="GO" id="GO:0045211">
    <property type="term" value="C:postsynaptic membrane"/>
    <property type="evidence" value="ECO:0007669"/>
    <property type="project" value="TreeGrafter"/>
</dbReference>
<feature type="region of interest" description="Disordered" evidence="1">
    <location>
        <begin position="45"/>
        <end position="69"/>
    </location>
</feature>
<dbReference type="GO" id="GO:0014069">
    <property type="term" value="C:postsynaptic density"/>
    <property type="evidence" value="ECO:0007669"/>
    <property type="project" value="TreeGrafter"/>
</dbReference>
<dbReference type="PANTHER" id="PTHR24135">
    <property type="entry name" value="SH3 AND MULTIPLE ANKYRIN REPEAT DOMAINS PROTEIN"/>
    <property type="match status" value="1"/>
</dbReference>
<dbReference type="AlphaFoldDB" id="A0AAQ4PYK5"/>
<protein>
    <submittedName>
        <fullName evidence="3">SH3 and multiple ankyrin repeat domains 3</fullName>
    </submittedName>
</protein>
<organism evidence="3 4">
    <name type="scientific">Gasterosteus aculeatus aculeatus</name>
    <name type="common">three-spined stickleback</name>
    <dbReference type="NCBI Taxonomy" id="481459"/>
    <lineage>
        <taxon>Eukaryota</taxon>
        <taxon>Metazoa</taxon>
        <taxon>Chordata</taxon>
        <taxon>Craniata</taxon>
        <taxon>Vertebrata</taxon>
        <taxon>Euteleostomi</taxon>
        <taxon>Actinopterygii</taxon>
        <taxon>Neopterygii</taxon>
        <taxon>Teleostei</taxon>
        <taxon>Neoteleostei</taxon>
        <taxon>Acanthomorphata</taxon>
        <taxon>Eupercaria</taxon>
        <taxon>Perciformes</taxon>
        <taxon>Cottioidei</taxon>
        <taxon>Gasterosteales</taxon>
        <taxon>Gasterosteidae</taxon>
        <taxon>Gasterosteus</taxon>
    </lineage>
</organism>
<evidence type="ECO:0000259" key="2">
    <source>
        <dbReference type="PROSITE" id="PS50105"/>
    </source>
</evidence>
<reference evidence="3" key="3">
    <citation type="submission" date="2025-09" db="UniProtKB">
        <authorList>
            <consortium name="Ensembl"/>
        </authorList>
    </citation>
    <scope>IDENTIFICATION</scope>
</reference>
<dbReference type="InterPro" id="IPR013761">
    <property type="entry name" value="SAM/pointed_sf"/>
</dbReference>
<feature type="compositionally biased region" description="Low complexity" evidence="1">
    <location>
        <begin position="111"/>
        <end position="120"/>
    </location>
</feature>
<dbReference type="InterPro" id="IPR001660">
    <property type="entry name" value="SAM"/>
</dbReference>
<sequence>MKKYSKLIVLRIAMVPDCLAYWTLLFSSLGELHTISQRSYGTTFTIRPGSRHTVTRRTPSPGSGSPDRCDPFGRFSGFGLPNSPTTPPQTILKSSSLSLPQEPKEVRFVMRSSSTRSRSPSPSPSHFPGLGSPLLALRPFHQKPLHLWNKYDVGDWLESINLGEHRAGFQEHEIEGSHLPALTKEDFAELGVMRVGHRMNIERALKMLLES</sequence>
<evidence type="ECO:0000313" key="4">
    <source>
        <dbReference type="Proteomes" id="UP000007635"/>
    </source>
</evidence>
<evidence type="ECO:0000256" key="1">
    <source>
        <dbReference type="SAM" id="MobiDB-lite"/>
    </source>
</evidence>
<dbReference type="FunFam" id="1.10.150.50:FF:000006">
    <property type="entry name" value="SH3 and multiple ankyrin repeat domains protein 2"/>
    <property type="match status" value="1"/>
</dbReference>
<dbReference type="CDD" id="cd09506">
    <property type="entry name" value="SAM_Shank1_2_3"/>
    <property type="match status" value="1"/>
</dbReference>
<dbReference type="PANTHER" id="PTHR24135:SF4">
    <property type="entry name" value="SH3 AND MULTIPLE ANKYRIN REPEAT DOMAINS PROTEIN 3"/>
    <property type="match status" value="1"/>
</dbReference>
<reference evidence="3 4" key="1">
    <citation type="journal article" date="2021" name="G3 (Bethesda)">
        <title>Improved contiguity of the threespine stickleback genome using long-read sequencing.</title>
        <authorList>
            <person name="Nath S."/>
            <person name="Shaw D.E."/>
            <person name="White M.A."/>
        </authorList>
    </citation>
    <scope>NUCLEOTIDE SEQUENCE [LARGE SCALE GENOMIC DNA]</scope>
    <source>
        <strain evidence="3 4">Lake Benthic</strain>
    </source>
</reference>
<dbReference type="InterPro" id="IPR051569">
    <property type="entry name" value="SHANK"/>
</dbReference>
<dbReference type="Ensembl" id="ENSGACT00000052423.1">
    <property type="protein sequence ID" value="ENSGACP00000043098.1"/>
    <property type="gene ID" value="ENSGACG00000012458.2"/>
</dbReference>
<dbReference type="SUPFAM" id="SSF47769">
    <property type="entry name" value="SAM/Pointed domain"/>
    <property type="match status" value="1"/>
</dbReference>
<dbReference type="GO" id="GO:0030160">
    <property type="term" value="F:synaptic receptor adaptor activity"/>
    <property type="evidence" value="ECO:0007669"/>
    <property type="project" value="TreeGrafter"/>
</dbReference>
<name>A0AAQ4PYK5_GASAC</name>
<keyword evidence="4" id="KW-1185">Reference proteome</keyword>
<dbReference type="Pfam" id="PF00536">
    <property type="entry name" value="SAM_1"/>
    <property type="match status" value="1"/>
</dbReference>
<proteinExistence type="predicted"/>
<feature type="domain" description="SAM" evidence="2">
    <location>
        <begin position="148"/>
        <end position="211"/>
    </location>
</feature>
<dbReference type="GO" id="GO:0043197">
    <property type="term" value="C:dendritic spine"/>
    <property type="evidence" value="ECO:0007669"/>
    <property type="project" value="TreeGrafter"/>
</dbReference>
<dbReference type="Proteomes" id="UP000007635">
    <property type="component" value="Chromosome Y"/>
</dbReference>
<feature type="region of interest" description="Disordered" evidence="1">
    <location>
        <begin position="108"/>
        <end position="127"/>
    </location>
</feature>
<accession>A0AAQ4PYK5</accession>
<dbReference type="GeneTree" id="ENSGT00940000153561"/>
<dbReference type="SMART" id="SM00454">
    <property type="entry name" value="SAM"/>
    <property type="match status" value="1"/>
</dbReference>
<dbReference type="Gene3D" id="1.10.150.50">
    <property type="entry name" value="Transcription Factor, Ets-1"/>
    <property type="match status" value="1"/>
</dbReference>
<evidence type="ECO:0000313" key="3">
    <source>
        <dbReference type="Ensembl" id="ENSGACP00000043098.1"/>
    </source>
</evidence>
<dbReference type="PROSITE" id="PS50105">
    <property type="entry name" value="SAM_DOMAIN"/>
    <property type="match status" value="1"/>
</dbReference>
<dbReference type="GO" id="GO:0035255">
    <property type="term" value="F:ionotropic glutamate receptor binding"/>
    <property type="evidence" value="ECO:0007669"/>
    <property type="project" value="TreeGrafter"/>
</dbReference>
<reference evidence="3" key="2">
    <citation type="submission" date="2025-08" db="UniProtKB">
        <authorList>
            <consortium name="Ensembl"/>
        </authorList>
    </citation>
    <scope>IDENTIFICATION</scope>
</reference>